<sequence>MFKRNLEDKSKAKWAEVYLSTAEVKQAYLKIQSILNKLRKMGTNDRLSQPDYLRLDCLFKQATAGIVIFQNLYICISRIIQIDIIVELQRNQKGRCREFVESRVECDTRSVFRIPYLK</sequence>
<accession>A0E2E5</accession>
<dbReference type="Proteomes" id="UP000000600">
    <property type="component" value="Unassembled WGS sequence"/>
</dbReference>
<dbReference type="GeneID" id="5042644"/>
<proteinExistence type="predicted"/>
<evidence type="ECO:0000313" key="1">
    <source>
        <dbReference type="EMBL" id="CAK89462.1"/>
    </source>
</evidence>
<dbReference type="KEGG" id="ptm:GSPATT00022634001"/>
<reference evidence="1 2" key="1">
    <citation type="journal article" date="2006" name="Nature">
        <title>Global trends of whole-genome duplications revealed by the ciliate Paramecium tetraurelia.</title>
        <authorList>
            <consortium name="Genoscope"/>
            <person name="Aury J.-M."/>
            <person name="Jaillon O."/>
            <person name="Duret L."/>
            <person name="Noel B."/>
            <person name="Jubin C."/>
            <person name="Porcel B.M."/>
            <person name="Segurens B."/>
            <person name="Daubin V."/>
            <person name="Anthouard V."/>
            <person name="Aiach N."/>
            <person name="Arnaiz O."/>
            <person name="Billaut A."/>
            <person name="Beisson J."/>
            <person name="Blanc I."/>
            <person name="Bouhouche K."/>
            <person name="Camara F."/>
            <person name="Duharcourt S."/>
            <person name="Guigo R."/>
            <person name="Gogendeau D."/>
            <person name="Katinka M."/>
            <person name="Keller A.-M."/>
            <person name="Kissmehl R."/>
            <person name="Klotz C."/>
            <person name="Koll F."/>
            <person name="Le Moue A."/>
            <person name="Lepere C."/>
            <person name="Malinsky S."/>
            <person name="Nowacki M."/>
            <person name="Nowak J.K."/>
            <person name="Plattner H."/>
            <person name="Poulain J."/>
            <person name="Ruiz F."/>
            <person name="Serrano V."/>
            <person name="Zagulski M."/>
            <person name="Dessen P."/>
            <person name="Betermier M."/>
            <person name="Weissenbach J."/>
            <person name="Scarpelli C."/>
            <person name="Schachter V."/>
            <person name="Sperling L."/>
            <person name="Meyer E."/>
            <person name="Cohen J."/>
            <person name="Wincker P."/>
        </authorList>
    </citation>
    <scope>NUCLEOTIDE SEQUENCE [LARGE SCALE GENOMIC DNA]</scope>
    <source>
        <strain evidence="1 2">Stock d4-2</strain>
    </source>
</reference>
<evidence type="ECO:0000313" key="2">
    <source>
        <dbReference type="Proteomes" id="UP000000600"/>
    </source>
</evidence>
<protein>
    <recommendedName>
        <fullName evidence="3">SPX domain-containing protein</fullName>
    </recommendedName>
</protein>
<dbReference type="InParanoid" id="A0E2E5"/>
<keyword evidence="2" id="KW-1185">Reference proteome</keyword>
<dbReference type="AlphaFoldDB" id="A0E2E5"/>
<name>A0E2E5_PARTE</name>
<gene>
    <name evidence="1" type="ORF">GSPATT00022634001</name>
</gene>
<dbReference type="EMBL" id="CT868654">
    <property type="protein sequence ID" value="CAK89462.1"/>
    <property type="molecule type" value="Genomic_DNA"/>
</dbReference>
<dbReference type="HOGENOM" id="CLU_2077644_0_0_1"/>
<evidence type="ECO:0008006" key="3">
    <source>
        <dbReference type="Google" id="ProtNLM"/>
    </source>
</evidence>
<organism evidence="1 2">
    <name type="scientific">Paramecium tetraurelia</name>
    <dbReference type="NCBI Taxonomy" id="5888"/>
    <lineage>
        <taxon>Eukaryota</taxon>
        <taxon>Sar</taxon>
        <taxon>Alveolata</taxon>
        <taxon>Ciliophora</taxon>
        <taxon>Intramacronucleata</taxon>
        <taxon>Oligohymenophorea</taxon>
        <taxon>Peniculida</taxon>
        <taxon>Parameciidae</taxon>
        <taxon>Paramecium</taxon>
    </lineage>
</organism>
<dbReference type="RefSeq" id="XP_001456859.1">
    <property type="nucleotide sequence ID" value="XM_001456822.1"/>
</dbReference>